<organism evidence="1 2">
    <name type="scientific">Fusarium falciforme</name>
    <dbReference type="NCBI Taxonomy" id="195108"/>
    <lineage>
        <taxon>Eukaryota</taxon>
        <taxon>Fungi</taxon>
        <taxon>Dikarya</taxon>
        <taxon>Ascomycota</taxon>
        <taxon>Pezizomycotina</taxon>
        <taxon>Sordariomycetes</taxon>
        <taxon>Hypocreomycetidae</taxon>
        <taxon>Hypocreales</taxon>
        <taxon>Nectriaceae</taxon>
        <taxon>Fusarium</taxon>
        <taxon>Fusarium solani species complex</taxon>
    </lineage>
</organism>
<protein>
    <submittedName>
        <fullName evidence="1">Uncharacterized protein</fullName>
    </submittedName>
</protein>
<name>A0A9W8QR54_9HYPO</name>
<dbReference type="EMBL" id="JAOQAV010000388">
    <property type="protein sequence ID" value="KAJ4175653.1"/>
    <property type="molecule type" value="Genomic_DNA"/>
</dbReference>
<dbReference type="Gene3D" id="2.120.10.10">
    <property type="match status" value="1"/>
</dbReference>
<comment type="caution">
    <text evidence="1">The sequence shown here is derived from an EMBL/GenBank/DDBJ whole genome shotgun (WGS) entry which is preliminary data.</text>
</comment>
<sequence>RQNVVLGDGEGLDVDVLVSCNSLVLECSYNRLADLREGTGGKGDNALVVDKGRRNIIGRGKPGKRTWSYQSLKGAGSEGIIAQTPDGKLYRNDRASADDDYRKVARGSLSAVGPFVLDKGLPDPACEASTLLYNKKDANGPAHTLFMNSAHKSSRRHMRVRISYDGDARKFNYGRKLSDAPISGAGFEGGYSSLTKTADRKIGALVETDFYQAGGSGKDHRAIVWRKFNLSWILNGLNN</sequence>
<dbReference type="InterPro" id="IPR036278">
    <property type="entry name" value="Sialidase_sf"/>
</dbReference>
<evidence type="ECO:0000313" key="2">
    <source>
        <dbReference type="Proteomes" id="UP001152087"/>
    </source>
</evidence>
<dbReference type="SUPFAM" id="SSF50939">
    <property type="entry name" value="Sialidases"/>
    <property type="match status" value="1"/>
</dbReference>
<keyword evidence="2" id="KW-1185">Reference proteome</keyword>
<reference evidence="1" key="1">
    <citation type="submission" date="2022-09" db="EMBL/GenBank/DDBJ databases">
        <title>Fusarium specimens isolated from Avocado Roots.</title>
        <authorList>
            <person name="Stajich J."/>
            <person name="Roper C."/>
            <person name="Heimlech-Rivalta G."/>
        </authorList>
    </citation>
    <scope>NUCLEOTIDE SEQUENCE</scope>
    <source>
        <strain evidence="1">A02</strain>
    </source>
</reference>
<feature type="non-terminal residue" evidence="1">
    <location>
        <position position="1"/>
    </location>
</feature>
<accession>A0A9W8QR54</accession>
<evidence type="ECO:0000313" key="1">
    <source>
        <dbReference type="EMBL" id="KAJ4175653.1"/>
    </source>
</evidence>
<gene>
    <name evidence="1" type="ORF">NW755_014820</name>
</gene>
<proteinExistence type="predicted"/>
<dbReference type="AlphaFoldDB" id="A0A9W8QR54"/>
<dbReference type="Proteomes" id="UP001152087">
    <property type="component" value="Unassembled WGS sequence"/>
</dbReference>